<comment type="catalytic activity">
    <reaction evidence="9">
        <text>L-seryl-[protein] + ATP = O-phospho-L-seryl-[protein] + ADP + H(+)</text>
        <dbReference type="Rhea" id="RHEA:17989"/>
        <dbReference type="Rhea" id="RHEA-COMP:9863"/>
        <dbReference type="Rhea" id="RHEA-COMP:11604"/>
        <dbReference type="ChEBI" id="CHEBI:15378"/>
        <dbReference type="ChEBI" id="CHEBI:29999"/>
        <dbReference type="ChEBI" id="CHEBI:30616"/>
        <dbReference type="ChEBI" id="CHEBI:83421"/>
        <dbReference type="ChEBI" id="CHEBI:456216"/>
        <dbReference type="EC" id="2.7.11.1"/>
    </reaction>
</comment>
<keyword evidence="10" id="KW-0175">Coiled coil</keyword>
<comment type="caution">
    <text evidence="12">The sequence shown here is derived from an EMBL/GenBank/DDBJ whole genome shotgun (WGS) entry which is preliminary data.</text>
</comment>
<comment type="subunit">
    <text evidence="2">Component of the EKC/KEOPS complex composed of at least BUD32, CGI121, GON7, KAE1 and PCC1; the whole complex dimerizes.</text>
</comment>
<dbReference type="PROSITE" id="PS00109">
    <property type="entry name" value="PROTEIN_KINASE_TYR"/>
    <property type="match status" value="1"/>
</dbReference>
<dbReference type="Pfam" id="PF00069">
    <property type="entry name" value="Pkinase"/>
    <property type="match status" value="1"/>
</dbReference>
<dbReference type="PROSITE" id="PS50011">
    <property type="entry name" value="PROTEIN_KINASE_DOM"/>
    <property type="match status" value="1"/>
</dbReference>
<evidence type="ECO:0000259" key="11">
    <source>
        <dbReference type="PROSITE" id="PS50011"/>
    </source>
</evidence>
<organism evidence="12 13">
    <name type="scientific">Sphaerosporella brunnea</name>
    <dbReference type="NCBI Taxonomy" id="1250544"/>
    <lineage>
        <taxon>Eukaryota</taxon>
        <taxon>Fungi</taxon>
        <taxon>Dikarya</taxon>
        <taxon>Ascomycota</taxon>
        <taxon>Pezizomycotina</taxon>
        <taxon>Pezizomycetes</taxon>
        <taxon>Pezizales</taxon>
        <taxon>Pyronemataceae</taxon>
        <taxon>Sphaerosporella</taxon>
    </lineage>
</organism>
<dbReference type="EC" id="2.7.11.1" evidence="3"/>
<evidence type="ECO:0000256" key="2">
    <source>
        <dbReference type="ARBA" id="ARBA00011534"/>
    </source>
</evidence>
<evidence type="ECO:0000256" key="3">
    <source>
        <dbReference type="ARBA" id="ARBA00012513"/>
    </source>
</evidence>
<evidence type="ECO:0000313" key="13">
    <source>
        <dbReference type="Proteomes" id="UP000326924"/>
    </source>
</evidence>
<keyword evidence="13" id="KW-1185">Reference proteome</keyword>
<dbReference type="GO" id="GO:0005524">
    <property type="term" value="F:ATP binding"/>
    <property type="evidence" value="ECO:0007669"/>
    <property type="project" value="InterPro"/>
</dbReference>
<protein>
    <recommendedName>
        <fullName evidence="5">EKC/KEOPS complex subunit BUD32</fullName>
        <ecNumber evidence="3">2.7.11.1</ecNumber>
    </recommendedName>
    <alternativeName>
        <fullName evidence="6 7">Atypical Serine/threonine protein kinase BUD32</fullName>
    </alternativeName>
    <alternativeName>
        <fullName evidence="4">EKC/KEOPS complex subunit bud32</fullName>
    </alternativeName>
</protein>
<evidence type="ECO:0000256" key="7">
    <source>
        <dbReference type="ARBA" id="ARBA00033194"/>
    </source>
</evidence>
<feature type="domain" description="Protein kinase" evidence="11">
    <location>
        <begin position="358"/>
        <end position="673"/>
    </location>
</feature>
<accession>A0A5J5EUI6</accession>
<feature type="coiled-coil region" evidence="10">
    <location>
        <begin position="70"/>
        <end position="140"/>
    </location>
</feature>
<dbReference type="EMBL" id="VXIS01000118">
    <property type="protein sequence ID" value="KAA8903377.1"/>
    <property type="molecule type" value="Genomic_DNA"/>
</dbReference>
<dbReference type="Proteomes" id="UP000326924">
    <property type="component" value="Unassembled WGS sequence"/>
</dbReference>
<evidence type="ECO:0000256" key="1">
    <source>
        <dbReference type="ARBA" id="ARBA00003747"/>
    </source>
</evidence>
<dbReference type="GO" id="GO:0004674">
    <property type="term" value="F:protein serine/threonine kinase activity"/>
    <property type="evidence" value="ECO:0007669"/>
    <property type="project" value="UniProtKB-EC"/>
</dbReference>
<evidence type="ECO:0000256" key="8">
    <source>
        <dbReference type="ARBA" id="ARBA00047899"/>
    </source>
</evidence>
<dbReference type="OrthoDB" id="4062651at2759"/>
<dbReference type="InterPro" id="IPR008266">
    <property type="entry name" value="Tyr_kinase_AS"/>
</dbReference>
<name>A0A5J5EUI6_9PEZI</name>
<dbReference type="SUPFAM" id="SSF56112">
    <property type="entry name" value="Protein kinase-like (PK-like)"/>
    <property type="match status" value="1"/>
</dbReference>
<dbReference type="InterPro" id="IPR000719">
    <property type="entry name" value="Prot_kinase_dom"/>
</dbReference>
<evidence type="ECO:0000256" key="9">
    <source>
        <dbReference type="ARBA" id="ARBA00048679"/>
    </source>
</evidence>
<evidence type="ECO:0000256" key="5">
    <source>
        <dbReference type="ARBA" id="ARBA00019973"/>
    </source>
</evidence>
<dbReference type="SMART" id="SM00220">
    <property type="entry name" value="S_TKc"/>
    <property type="match status" value="1"/>
</dbReference>
<dbReference type="InterPro" id="IPR011009">
    <property type="entry name" value="Kinase-like_dom_sf"/>
</dbReference>
<evidence type="ECO:0000256" key="4">
    <source>
        <dbReference type="ARBA" id="ARBA00013948"/>
    </source>
</evidence>
<comment type="function">
    <text evidence="1">Component of the EKC/KEOPS complex that is required for the formation of a threonylcarbamoyl group on adenosine at position 37 (t(6)A37) in tRNAs that read codons beginning with adenine. The complex is probably involved in the transfer of the threonylcarbamoyl moiety of threonylcarbamoyl-AMP (TC-AMP) to the N6 group of A37. BUD32 has ATPase activity in the context of the EKC/KEOPS complex and likely plays a supporting role to the catalytic subunit KAE1. The EKC/KEOPS complex also promotes both telomere uncapping and telomere elongation. The complex is required for efficient recruitment of transcriptional coactivators.</text>
</comment>
<sequence>MSAVLGSDDVVTNELLNVVYEAYDDFKELNMKICPIDKQRSRLEQLVLAPIVAAFRNARAKDRAAFDKIAVEKSEERSSFEMAKAELEKQILISKAEFEKERSSFKMAKAELETKLLISRNEAQDLKVRLREQTVKLENHYRPADRTGEEVNFVPDYTTKAALWTRAVADGHANEIADVLEAPSESLSKALTKEANELAATYDGEMEGYQPICRLLSKILPKDRAQVFDTHAGRFLHKDRSPDICVCSPAINVAHAAYVCTVLEMKPKYTLLDNASLGQLLGYMYNVARAQTRRKRFTGMVSNVDCSIFVVLERAPFGQFKITHFAPVDWTTALRHLRLLIDDELEQPLKPGFSKELGRIVNHLGMTRTSTVGQFQMPRPLAVRKWRWMLPATPNGTYTDRAGGLITTICVKRAAPGCPLTLRSEIAILDKIGHNSPPSLPQLVYYTKDYLEYGMLPVGVPANPAELHRAPLLARCVLEDVLQALEWLHEQNIVHRDVRWDNIVVVNECHGVLVDLGSAIEIRAGDQNVVYQGGFLCCPPRLLRNGEKPYLPAPADDYHAFILLVNAVLFPTSFRHFVSCKVMDLDTDEHDRIVRLWKDLSSCDVWSPFVTAAENEDVGKLRGLSNFIKTLRGPGVPDYARSNSSASVQAPADDGEVSEPVVAGVQRMALCDA</sequence>
<evidence type="ECO:0000313" key="12">
    <source>
        <dbReference type="EMBL" id="KAA8903377.1"/>
    </source>
</evidence>
<proteinExistence type="predicted"/>
<reference evidence="12 13" key="1">
    <citation type="submission" date="2019-09" db="EMBL/GenBank/DDBJ databases">
        <title>Draft genome of the ectomycorrhizal ascomycete Sphaerosporella brunnea.</title>
        <authorList>
            <consortium name="DOE Joint Genome Institute"/>
            <person name="Benucci G.M."/>
            <person name="Marozzi G."/>
            <person name="Antonielli L."/>
            <person name="Sanchez S."/>
            <person name="Marco P."/>
            <person name="Wang X."/>
            <person name="Falini L.B."/>
            <person name="Barry K."/>
            <person name="Haridas S."/>
            <person name="Lipzen A."/>
            <person name="Labutti K."/>
            <person name="Grigoriev I.V."/>
            <person name="Murat C."/>
            <person name="Martin F."/>
            <person name="Albertini E."/>
            <person name="Donnini D."/>
            <person name="Bonito G."/>
        </authorList>
    </citation>
    <scope>NUCLEOTIDE SEQUENCE [LARGE SCALE GENOMIC DNA]</scope>
    <source>
        <strain evidence="12 13">Sb_GMNB300</strain>
    </source>
</reference>
<dbReference type="InParanoid" id="A0A5J5EUI6"/>
<gene>
    <name evidence="12" type="ORF">FN846DRAFT_891144</name>
</gene>
<dbReference type="AlphaFoldDB" id="A0A5J5EUI6"/>
<dbReference type="Gene3D" id="1.10.510.10">
    <property type="entry name" value="Transferase(Phosphotransferase) domain 1"/>
    <property type="match status" value="1"/>
</dbReference>
<evidence type="ECO:0000256" key="10">
    <source>
        <dbReference type="SAM" id="Coils"/>
    </source>
</evidence>
<evidence type="ECO:0000256" key="6">
    <source>
        <dbReference type="ARBA" id="ARBA00030980"/>
    </source>
</evidence>
<comment type="catalytic activity">
    <reaction evidence="8">
        <text>L-threonyl-[protein] + ATP = O-phospho-L-threonyl-[protein] + ADP + H(+)</text>
        <dbReference type="Rhea" id="RHEA:46608"/>
        <dbReference type="Rhea" id="RHEA-COMP:11060"/>
        <dbReference type="Rhea" id="RHEA-COMP:11605"/>
        <dbReference type="ChEBI" id="CHEBI:15378"/>
        <dbReference type="ChEBI" id="CHEBI:30013"/>
        <dbReference type="ChEBI" id="CHEBI:30616"/>
        <dbReference type="ChEBI" id="CHEBI:61977"/>
        <dbReference type="ChEBI" id="CHEBI:456216"/>
        <dbReference type="EC" id="2.7.11.1"/>
    </reaction>
</comment>